<evidence type="ECO:0000256" key="1">
    <source>
        <dbReference type="ARBA" id="ARBA00022490"/>
    </source>
</evidence>
<dbReference type="Gene3D" id="3.40.50.150">
    <property type="entry name" value="Vaccinia Virus protein VP39"/>
    <property type="match status" value="1"/>
</dbReference>
<evidence type="ECO:0000256" key="6">
    <source>
        <dbReference type="HAMAP-Rule" id="MF_00074"/>
    </source>
</evidence>
<dbReference type="GO" id="GO:0070043">
    <property type="term" value="F:rRNA (guanine-N7-)-methyltransferase activity"/>
    <property type="evidence" value="ECO:0007669"/>
    <property type="project" value="UniProtKB-UniRule"/>
</dbReference>
<dbReference type="Proteomes" id="UP000271125">
    <property type="component" value="Unassembled WGS sequence"/>
</dbReference>
<evidence type="ECO:0000313" key="7">
    <source>
        <dbReference type="EMBL" id="RKX72139.1"/>
    </source>
</evidence>
<feature type="binding site" evidence="6">
    <location>
        <position position="70"/>
    </location>
    <ligand>
        <name>S-adenosyl-L-methionine</name>
        <dbReference type="ChEBI" id="CHEBI:59789"/>
    </ligand>
</feature>
<evidence type="ECO:0000256" key="2">
    <source>
        <dbReference type="ARBA" id="ARBA00022552"/>
    </source>
</evidence>
<reference evidence="7 8" key="1">
    <citation type="submission" date="2018-06" db="EMBL/GenBank/DDBJ databases">
        <title>Extensive metabolic versatility and redundancy in microbially diverse, dynamic hydrothermal sediments.</title>
        <authorList>
            <person name="Dombrowski N."/>
            <person name="Teske A."/>
            <person name="Baker B.J."/>
        </authorList>
    </citation>
    <scope>NUCLEOTIDE SEQUENCE [LARGE SCALE GENOMIC DNA]</scope>
    <source>
        <strain evidence="7">B10_G13</strain>
    </source>
</reference>
<evidence type="ECO:0000256" key="3">
    <source>
        <dbReference type="ARBA" id="ARBA00022603"/>
    </source>
</evidence>
<dbReference type="PANTHER" id="PTHR31760">
    <property type="entry name" value="S-ADENOSYL-L-METHIONINE-DEPENDENT METHYLTRANSFERASES SUPERFAMILY PROTEIN"/>
    <property type="match status" value="1"/>
</dbReference>
<dbReference type="NCBIfam" id="TIGR00138">
    <property type="entry name" value="rsmG_gidB"/>
    <property type="match status" value="1"/>
</dbReference>
<dbReference type="Pfam" id="PF02527">
    <property type="entry name" value="GidB"/>
    <property type="match status" value="1"/>
</dbReference>
<organism evidence="7 8">
    <name type="scientific">candidate division TA06 bacterium</name>
    <dbReference type="NCBI Taxonomy" id="2250710"/>
    <lineage>
        <taxon>Bacteria</taxon>
        <taxon>Bacteria division TA06</taxon>
    </lineage>
</organism>
<keyword evidence="3 6" id="KW-0489">Methyltransferase</keyword>
<comment type="subcellular location">
    <subcellularLocation>
        <location evidence="6">Cytoplasm</location>
    </subcellularLocation>
</comment>
<feature type="binding site" evidence="6">
    <location>
        <position position="75"/>
    </location>
    <ligand>
        <name>S-adenosyl-L-methionine</name>
        <dbReference type="ChEBI" id="CHEBI:59789"/>
    </ligand>
</feature>
<comment type="function">
    <text evidence="6">Specifically methylates the N7 position of a guanine in 16S rRNA.</text>
</comment>
<feature type="binding site" evidence="6">
    <location>
        <position position="135"/>
    </location>
    <ligand>
        <name>S-adenosyl-L-methionine</name>
        <dbReference type="ChEBI" id="CHEBI:59789"/>
    </ligand>
</feature>
<sequence length="191" mass="22575">MEYILPSSFNNVSRETLLKLEEYQKMVLKKNRSINLFSSKDVHIFWERHILDSIKSNEYIKGHKRVCDIGSGGGMPGIPLAIINSNIKFFLFERRDKKSDFLLNIKEELVLRNVFIVNANFIDYKSEKYDLFLSRAVKLTDSILNHANLLSKGEKSLYIYYFGNNFDYNNINCKFKHRVDRKNKLLIFYLL</sequence>
<accession>A0A660SN02</accession>
<dbReference type="InterPro" id="IPR003682">
    <property type="entry name" value="rRNA_ssu_MeTfrase_G"/>
</dbReference>
<dbReference type="GO" id="GO:0005829">
    <property type="term" value="C:cytosol"/>
    <property type="evidence" value="ECO:0007669"/>
    <property type="project" value="TreeGrafter"/>
</dbReference>
<dbReference type="EC" id="2.1.1.-" evidence="6"/>
<dbReference type="SUPFAM" id="SSF53335">
    <property type="entry name" value="S-adenosyl-L-methionine-dependent methyltransferases"/>
    <property type="match status" value="1"/>
</dbReference>
<evidence type="ECO:0000313" key="8">
    <source>
        <dbReference type="Proteomes" id="UP000271125"/>
    </source>
</evidence>
<comment type="similarity">
    <text evidence="6">Belongs to the methyltransferase superfamily. RNA methyltransferase RsmG family.</text>
</comment>
<keyword evidence="1 6" id="KW-0963">Cytoplasm</keyword>
<dbReference type="AlphaFoldDB" id="A0A660SN02"/>
<gene>
    <name evidence="6 7" type="primary">rsmG</name>
    <name evidence="7" type="ORF">DRP43_01445</name>
</gene>
<evidence type="ECO:0000256" key="5">
    <source>
        <dbReference type="ARBA" id="ARBA00022691"/>
    </source>
</evidence>
<evidence type="ECO:0000256" key="4">
    <source>
        <dbReference type="ARBA" id="ARBA00022679"/>
    </source>
</evidence>
<name>A0A660SN02_UNCT6</name>
<protein>
    <recommendedName>
        <fullName evidence="6">Ribosomal RNA small subunit methyltransferase G</fullName>
        <ecNumber evidence="6">2.1.1.-</ecNumber>
    </recommendedName>
    <alternativeName>
        <fullName evidence="6">16S rRNA 7-methylguanosine methyltransferase</fullName>
        <shortName evidence="6">16S rRNA m7G methyltransferase</shortName>
    </alternativeName>
</protein>
<comment type="caution">
    <text evidence="7">The sequence shown here is derived from an EMBL/GenBank/DDBJ whole genome shotgun (WGS) entry which is preliminary data.</text>
</comment>
<dbReference type="EMBL" id="QNBD01000046">
    <property type="protein sequence ID" value="RKX72139.1"/>
    <property type="molecule type" value="Genomic_DNA"/>
</dbReference>
<dbReference type="HAMAP" id="MF_00074">
    <property type="entry name" value="16SrRNA_methyltr_G"/>
    <property type="match status" value="1"/>
</dbReference>
<dbReference type="InterPro" id="IPR029063">
    <property type="entry name" value="SAM-dependent_MTases_sf"/>
</dbReference>
<keyword evidence="5 6" id="KW-0949">S-adenosyl-L-methionine</keyword>
<dbReference type="PANTHER" id="PTHR31760:SF0">
    <property type="entry name" value="S-ADENOSYL-L-METHIONINE-DEPENDENT METHYLTRANSFERASES SUPERFAMILY PROTEIN"/>
    <property type="match status" value="1"/>
</dbReference>
<keyword evidence="4 6" id="KW-0808">Transferase</keyword>
<comment type="caution">
    <text evidence="6">Lacks conserved residue(s) required for the propagation of feature annotation.</text>
</comment>
<keyword evidence="2 6" id="KW-0698">rRNA processing</keyword>
<proteinExistence type="inferred from homology"/>